<gene>
    <name evidence="2" type="ORF">PMAYCL1PPCAC_16471</name>
</gene>
<accession>A0AAN5HZV6</accession>
<feature type="non-terminal residue" evidence="2">
    <location>
        <position position="1"/>
    </location>
</feature>
<dbReference type="Proteomes" id="UP001328107">
    <property type="component" value="Unassembled WGS sequence"/>
</dbReference>
<evidence type="ECO:0000313" key="3">
    <source>
        <dbReference type="Proteomes" id="UP001328107"/>
    </source>
</evidence>
<evidence type="ECO:0008006" key="4">
    <source>
        <dbReference type="Google" id="ProtNLM"/>
    </source>
</evidence>
<reference evidence="3" key="1">
    <citation type="submission" date="2022-10" db="EMBL/GenBank/DDBJ databases">
        <title>Genome assembly of Pristionchus species.</title>
        <authorList>
            <person name="Yoshida K."/>
            <person name="Sommer R.J."/>
        </authorList>
    </citation>
    <scope>NUCLEOTIDE SEQUENCE [LARGE SCALE GENOMIC DNA]</scope>
    <source>
        <strain evidence="3">RS5460</strain>
    </source>
</reference>
<keyword evidence="1" id="KW-0812">Transmembrane</keyword>
<dbReference type="PANTHER" id="PTHR31748">
    <property type="entry name" value="SERPENTINE RECEPTOR, CLASS V"/>
    <property type="match status" value="1"/>
</dbReference>
<feature type="transmembrane region" description="Helical" evidence="1">
    <location>
        <begin position="12"/>
        <end position="30"/>
    </location>
</feature>
<dbReference type="AlphaFoldDB" id="A0AAN5HZV6"/>
<sequence>VSRVESSVLHGLLLFAAATLLLSAFMTYVICSRHYNLHHISFFRICAIGYLFNSISLITLNVGKSFAALGWMPQVIVNSHASVRIIHFLLFFVRTGELHTTVFTALNRASAILMPTRYLQ</sequence>
<feature type="transmembrane region" description="Helical" evidence="1">
    <location>
        <begin position="42"/>
        <end position="63"/>
    </location>
</feature>
<proteinExistence type="predicted"/>
<evidence type="ECO:0000313" key="2">
    <source>
        <dbReference type="EMBL" id="GMR46276.1"/>
    </source>
</evidence>
<protein>
    <recommendedName>
        <fullName evidence="4">G protein-coupled receptor</fullName>
    </recommendedName>
</protein>
<keyword evidence="1" id="KW-0472">Membrane</keyword>
<dbReference type="PANTHER" id="PTHR31748:SF1">
    <property type="entry name" value="SERPENTINE RECEPTOR, CLASS V"/>
    <property type="match status" value="1"/>
</dbReference>
<dbReference type="EMBL" id="BTRK01000004">
    <property type="protein sequence ID" value="GMR46276.1"/>
    <property type="molecule type" value="Genomic_DNA"/>
</dbReference>
<evidence type="ECO:0000256" key="1">
    <source>
        <dbReference type="SAM" id="Phobius"/>
    </source>
</evidence>
<organism evidence="2 3">
    <name type="scientific">Pristionchus mayeri</name>
    <dbReference type="NCBI Taxonomy" id="1317129"/>
    <lineage>
        <taxon>Eukaryota</taxon>
        <taxon>Metazoa</taxon>
        <taxon>Ecdysozoa</taxon>
        <taxon>Nematoda</taxon>
        <taxon>Chromadorea</taxon>
        <taxon>Rhabditida</taxon>
        <taxon>Rhabditina</taxon>
        <taxon>Diplogasteromorpha</taxon>
        <taxon>Diplogasteroidea</taxon>
        <taxon>Neodiplogasteridae</taxon>
        <taxon>Pristionchus</taxon>
    </lineage>
</organism>
<feature type="non-terminal residue" evidence="2">
    <location>
        <position position="120"/>
    </location>
</feature>
<keyword evidence="1" id="KW-1133">Transmembrane helix</keyword>
<comment type="caution">
    <text evidence="2">The sequence shown here is derived from an EMBL/GenBank/DDBJ whole genome shotgun (WGS) entry which is preliminary data.</text>
</comment>
<name>A0AAN5HZV6_9BILA</name>
<keyword evidence="3" id="KW-1185">Reference proteome</keyword>